<dbReference type="InterPro" id="IPR001789">
    <property type="entry name" value="Sig_transdc_resp-reg_receiver"/>
</dbReference>
<dbReference type="Pfam" id="PF08448">
    <property type="entry name" value="PAS_4"/>
    <property type="match status" value="1"/>
</dbReference>
<dbReference type="GO" id="GO:0016301">
    <property type="term" value="F:kinase activity"/>
    <property type="evidence" value="ECO:0007669"/>
    <property type="project" value="UniProtKB-KW"/>
</dbReference>
<evidence type="ECO:0000259" key="11">
    <source>
        <dbReference type="PROSITE" id="PS50112"/>
    </source>
</evidence>
<dbReference type="SUPFAM" id="SSF52172">
    <property type="entry name" value="CheY-like"/>
    <property type="match status" value="2"/>
</dbReference>
<dbReference type="Gene3D" id="3.30.565.10">
    <property type="entry name" value="Histidine kinase-like ATPase, C-terminal domain"/>
    <property type="match status" value="1"/>
</dbReference>
<dbReference type="PANTHER" id="PTHR43047">
    <property type="entry name" value="TWO-COMPONENT HISTIDINE PROTEIN KINASE"/>
    <property type="match status" value="1"/>
</dbReference>
<dbReference type="SMART" id="SM00388">
    <property type="entry name" value="HisKA"/>
    <property type="match status" value="1"/>
</dbReference>
<feature type="transmembrane region" description="Helical" evidence="8">
    <location>
        <begin position="152"/>
        <end position="170"/>
    </location>
</feature>
<feature type="transmembrane region" description="Helical" evidence="8">
    <location>
        <begin position="101"/>
        <end position="120"/>
    </location>
</feature>
<dbReference type="Gene3D" id="3.30.450.20">
    <property type="entry name" value="PAS domain"/>
    <property type="match status" value="1"/>
</dbReference>
<dbReference type="SMART" id="SM00448">
    <property type="entry name" value="REC"/>
    <property type="match status" value="2"/>
</dbReference>
<keyword evidence="3 7" id="KW-0597">Phosphoprotein</keyword>
<dbReference type="EC" id="2.7.13.3" evidence="2"/>
<dbReference type="PRINTS" id="PR00344">
    <property type="entry name" value="BCTRLSENSOR"/>
</dbReference>
<feature type="domain" description="Response regulatory" evidence="10">
    <location>
        <begin position="784"/>
        <end position="901"/>
    </location>
</feature>
<evidence type="ECO:0000259" key="9">
    <source>
        <dbReference type="PROSITE" id="PS50109"/>
    </source>
</evidence>
<keyword evidence="6" id="KW-0902">Two-component regulatory system</keyword>
<feature type="transmembrane region" description="Helical" evidence="8">
    <location>
        <begin position="182"/>
        <end position="199"/>
    </location>
</feature>
<dbReference type="RefSeq" id="WP_377967244.1">
    <property type="nucleotide sequence ID" value="NZ_JBHZOL010000096.1"/>
</dbReference>
<feature type="domain" description="Response regulatory" evidence="10">
    <location>
        <begin position="638"/>
        <end position="752"/>
    </location>
</feature>
<comment type="caution">
    <text evidence="13">The sequence shown here is derived from an EMBL/GenBank/DDBJ whole genome shotgun (WGS) entry which is preliminary data.</text>
</comment>
<evidence type="ECO:0000256" key="7">
    <source>
        <dbReference type="PROSITE-ProRule" id="PRU00169"/>
    </source>
</evidence>
<feature type="modified residue" description="4-aspartylphosphate" evidence="7">
    <location>
        <position position="833"/>
    </location>
</feature>
<evidence type="ECO:0000259" key="12">
    <source>
        <dbReference type="PROSITE" id="PS50113"/>
    </source>
</evidence>
<dbReference type="NCBIfam" id="TIGR00229">
    <property type="entry name" value="sensory_box"/>
    <property type="match status" value="1"/>
</dbReference>
<dbReference type="InterPro" id="IPR003594">
    <property type="entry name" value="HATPase_dom"/>
</dbReference>
<keyword evidence="8" id="KW-1133">Transmembrane helix</keyword>
<dbReference type="SUPFAM" id="SSF55785">
    <property type="entry name" value="PYP-like sensor domain (PAS domain)"/>
    <property type="match status" value="1"/>
</dbReference>
<organism evidence="13 14">
    <name type="scientific">Almyronema epifaneia S1</name>
    <dbReference type="NCBI Taxonomy" id="2991925"/>
    <lineage>
        <taxon>Bacteria</taxon>
        <taxon>Bacillati</taxon>
        <taxon>Cyanobacteriota</taxon>
        <taxon>Cyanophyceae</taxon>
        <taxon>Nodosilineales</taxon>
        <taxon>Nodosilineaceae</taxon>
        <taxon>Almyronema</taxon>
        <taxon>Almyronema epifaneia</taxon>
    </lineage>
</organism>
<evidence type="ECO:0000256" key="3">
    <source>
        <dbReference type="ARBA" id="ARBA00022553"/>
    </source>
</evidence>
<evidence type="ECO:0000256" key="2">
    <source>
        <dbReference type="ARBA" id="ARBA00012438"/>
    </source>
</evidence>
<dbReference type="InterPro" id="IPR031621">
    <property type="entry name" value="HisKA_7TM"/>
</dbReference>
<dbReference type="InterPro" id="IPR036890">
    <property type="entry name" value="HATPase_C_sf"/>
</dbReference>
<dbReference type="PROSITE" id="PS50110">
    <property type="entry name" value="RESPONSE_REGULATORY"/>
    <property type="match status" value="2"/>
</dbReference>
<proteinExistence type="predicted"/>
<name>A0ABW6IJZ4_9CYAN</name>
<feature type="domain" description="Histidine kinase" evidence="9">
    <location>
        <begin position="370"/>
        <end position="612"/>
    </location>
</feature>
<dbReference type="Gene3D" id="3.40.50.2300">
    <property type="match status" value="2"/>
</dbReference>
<dbReference type="CDD" id="cd00082">
    <property type="entry name" value="HisKA"/>
    <property type="match status" value="1"/>
</dbReference>
<feature type="modified residue" description="4-aspartylphosphate" evidence="7">
    <location>
        <position position="687"/>
    </location>
</feature>
<keyword evidence="4" id="KW-0808">Transferase</keyword>
<dbReference type="InterPro" id="IPR013656">
    <property type="entry name" value="PAS_4"/>
</dbReference>
<dbReference type="CDD" id="cd16922">
    <property type="entry name" value="HATPase_EvgS-ArcB-TorS-like"/>
    <property type="match status" value="1"/>
</dbReference>
<dbReference type="InterPro" id="IPR000700">
    <property type="entry name" value="PAS-assoc_C"/>
</dbReference>
<dbReference type="Pfam" id="PF02518">
    <property type="entry name" value="HATPase_c"/>
    <property type="match status" value="1"/>
</dbReference>
<dbReference type="SUPFAM" id="SSF55874">
    <property type="entry name" value="ATPase domain of HSP90 chaperone/DNA topoisomerase II/histidine kinase"/>
    <property type="match status" value="1"/>
</dbReference>
<dbReference type="SMART" id="SM00387">
    <property type="entry name" value="HATPase_c"/>
    <property type="match status" value="1"/>
</dbReference>
<dbReference type="CDD" id="cd00130">
    <property type="entry name" value="PAS"/>
    <property type="match status" value="1"/>
</dbReference>
<dbReference type="InterPro" id="IPR035965">
    <property type="entry name" value="PAS-like_dom_sf"/>
</dbReference>
<dbReference type="Pfam" id="PF16927">
    <property type="entry name" value="HisKA_7TM"/>
    <property type="match status" value="1"/>
</dbReference>
<dbReference type="InterPro" id="IPR000014">
    <property type="entry name" value="PAS"/>
</dbReference>
<keyword evidence="8" id="KW-0812">Transmembrane</keyword>
<dbReference type="Pfam" id="PF00512">
    <property type="entry name" value="HisKA"/>
    <property type="match status" value="1"/>
</dbReference>
<dbReference type="PROSITE" id="PS50109">
    <property type="entry name" value="HIS_KIN"/>
    <property type="match status" value="1"/>
</dbReference>
<evidence type="ECO:0000256" key="5">
    <source>
        <dbReference type="ARBA" id="ARBA00022777"/>
    </source>
</evidence>
<dbReference type="SMART" id="SM00091">
    <property type="entry name" value="PAS"/>
    <property type="match status" value="1"/>
</dbReference>
<dbReference type="InterPro" id="IPR004358">
    <property type="entry name" value="Sig_transdc_His_kin-like_C"/>
</dbReference>
<dbReference type="InterPro" id="IPR005467">
    <property type="entry name" value="His_kinase_dom"/>
</dbReference>
<dbReference type="PROSITE" id="PS50113">
    <property type="entry name" value="PAC"/>
    <property type="match status" value="1"/>
</dbReference>
<dbReference type="InterPro" id="IPR036097">
    <property type="entry name" value="HisK_dim/P_sf"/>
</dbReference>
<gene>
    <name evidence="13" type="ORF">ACFVKH_16960</name>
</gene>
<evidence type="ECO:0000313" key="14">
    <source>
        <dbReference type="Proteomes" id="UP001600165"/>
    </source>
</evidence>
<feature type="domain" description="PAS" evidence="11">
    <location>
        <begin position="241"/>
        <end position="282"/>
    </location>
</feature>
<evidence type="ECO:0000259" key="10">
    <source>
        <dbReference type="PROSITE" id="PS50110"/>
    </source>
</evidence>
<evidence type="ECO:0000256" key="1">
    <source>
        <dbReference type="ARBA" id="ARBA00000085"/>
    </source>
</evidence>
<accession>A0ABW6IJZ4</accession>
<comment type="catalytic activity">
    <reaction evidence="1">
        <text>ATP + protein L-histidine = ADP + protein N-phospho-L-histidine.</text>
        <dbReference type="EC" id="2.7.13.3"/>
    </reaction>
</comment>
<dbReference type="CDD" id="cd17546">
    <property type="entry name" value="REC_hyHK_CKI1_RcsC-like"/>
    <property type="match status" value="2"/>
</dbReference>
<dbReference type="Pfam" id="PF00072">
    <property type="entry name" value="Response_reg"/>
    <property type="match status" value="2"/>
</dbReference>
<feature type="transmembrane region" description="Helical" evidence="8">
    <location>
        <begin position="65"/>
        <end position="89"/>
    </location>
</feature>
<dbReference type="InterPro" id="IPR003661">
    <property type="entry name" value="HisK_dim/P_dom"/>
</dbReference>
<evidence type="ECO:0000256" key="8">
    <source>
        <dbReference type="SAM" id="Phobius"/>
    </source>
</evidence>
<dbReference type="Gene3D" id="1.10.287.130">
    <property type="match status" value="1"/>
</dbReference>
<reference evidence="13 14" key="1">
    <citation type="submission" date="2024-10" db="EMBL/GenBank/DDBJ databases">
        <authorList>
            <person name="Ratan Roy A."/>
            <person name="Morales Sandoval P.H."/>
            <person name="De Los Santos Villalobos S."/>
            <person name="Chakraborty S."/>
            <person name="Mukherjee J."/>
        </authorList>
    </citation>
    <scope>NUCLEOTIDE SEQUENCE [LARGE SCALE GENOMIC DNA]</scope>
    <source>
        <strain evidence="13 14">S1</strain>
    </source>
</reference>
<sequence>MCIQYSTAIVALGLGTATAVLLAGVTWQRRQAPGAGSLIVFSLALAEWMLTYAYSLLAANLADRIFWSNATYLGIVFVPVSWLCFACTYIGRRAWLTRRNLALLSGVPIITLLAVSTNHYHGLFRTQVLIDQVGSCWSMSVVMGPLFWGHTVYSYLLIATGTVLLLKTLTRSTNFYRRQAQFMLLAVFPPWVINATYLFNAQSLSGLDFTPLAFTLSCLVFVWDMRRHQLLDIVPIARDVVIDNMQDALIVLDERDRIVDLNPAAVQLIGTQPERIFGKSIVKAHPDLCFLTQDYQPVFSAQVERSLLIQGEQRDFEIRLSPLYDSYQKLQGRAILLRDISDRKRTEAELVAAKNKAEAASKAKSTFVANMSHELRTPLNAILGFSELMRSDPNTPVNQLDYLNTIYQAGEHLLSLINDVLSISKIEADKLELNENNFNLLKFLANLEQVFQLRANPQKLQIQFEIAQNLPLWVSGDEGKLRQVLVNLLDNAVKFTPQGEVRLRVTLAANQPHQKTDKAIAEAEWVPPVLPDQGVCWLRFEVSDTGLGIAPAELENLFEAFWQAEAGRRSLQGTGLGLAISQKFVQLMGGDITVDSVLQQGSCFAVVLPLAVQPEVEESPPEPLEAATILVPGQREYRILIADDSLPNRQLLAVLLRQAGFAVREAENGEAAIRQWQLWQPHLIWMDVRMPIMDGVTATHWIKAKSPHTVIIALTASAFEEEHAYIQSSQCDDIVLKPFQPSLIFEKMAAFLGVRYQQVTRDRRLISPASAIPPLEVKQINDLQILVADDSAVNRKVVLHLLQRLGHTAEVVCNGREALDAVRNRHYDLALLDLRMPELSGLEVAQAIAAEFTTQPKPMLVALTGATDAATRDRCYQAGMDAFLSKPCSLDALSALLSQWPRLTHPVASRLKPKL</sequence>
<feature type="transmembrane region" description="Helical" evidence="8">
    <location>
        <begin position="6"/>
        <end position="26"/>
    </location>
</feature>
<keyword evidence="8" id="KW-0472">Membrane</keyword>
<dbReference type="Proteomes" id="UP001600165">
    <property type="component" value="Unassembled WGS sequence"/>
</dbReference>
<keyword evidence="5 13" id="KW-0418">Kinase</keyword>
<feature type="transmembrane region" description="Helical" evidence="8">
    <location>
        <begin position="38"/>
        <end position="59"/>
    </location>
</feature>
<evidence type="ECO:0000256" key="4">
    <source>
        <dbReference type="ARBA" id="ARBA00022679"/>
    </source>
</evidence>
<dbReference type="PANTHER" id="PTHR43047:SF64">
    <property type="entry name" value="HISTIDINE KINASE CONTAINING CHEY-HOMOLOGOUS RECEIVER DOMAIN AND PAS DOMAIN-RELATED"/>
    <property type="match status" value="1"/>
</dbReference>
<evidence type="ECO:0000313" key="13">
    <source>
        <dbReference type="EMBL" id="MFE4107977.1"/>
    </source>
</evidence>
<dbReference type="PROSITE" id="PS50112">
    <property type="entry name" value="PAS"/>
    <property type="match status" value="1"/>
</dbReference>
<evidence type="ECO:0000256" key="6">
    <source>
        <dbReference type="ARBA" id="ARBA00023012"/>
    </source>
</evidence>
<dbReference type="EMBL" id="JBHZOL010000096">
    <property type="protein sequence ID" value="MFE4107977.1"/>
    <property type="molecule type" value="Genomic_DNA"/>
</dbReference>
<dbReference type="SUPFAM" id="SSF47384">
    <property type="entry name" value="Homodimeric domain of signal transducing histidine kinase"/>
    <property type="match status" value="1"/>
</dbReference>
<protein>
    <recommendedName>
        <fullName evidence="2">histidine kinase</fullName>
        <ecNumber evidence="2">2.7.13.3</ecNumber>
    </recommendedName>
</protein>
<dbReference type="InterPro" id="IPR011006">
    <property type="entry name" value="CheY-like_superfamily"/>
</dbReference>
<keyword evidence="14" id="KW-1185">Reference proteome</keyword>
<feature type="domain" description="PAC" evidence="12">
    <location>
        <begin position="297"/>
        <end position="352"/>
    </location>
</feature>